<gene>
    <name evidence="1" type="ORF">SH601_11510</name>
</gene>
<protein>
    <submittedName>
        <fullName evidence="1">Uncharacterized protein</fullName>
    </submittedName>
</protein>
<name>A0ACC6M6M4_9BACI</name>
<proteinExistence type="predicted"/>
<evidence type="ECO:0000313" key="1">
    <source>
        <dbReference type="EMBL" id="MDX8046609.1"/>
    </source>
</evidence>
<keyword evidence="2" id="KW-1185">Reference proteome</keyword>
<dbReference type="Proteomes" id="UP001277972">
    <property type="component" value="Unassembled WGS sequence"/>
</dbReference>
<accession>A0ACC6M6M4</accession>
<comment type="caution">
    <text evidence="1">The sequence shown here is derived from an EMBL/GenBank/DDBJ whole genome shotgun (WGS) entry which is preliminary data.</text>
</comment>
<evidence type="ECO:0000313" key="2">
    <source>
        <dbReference type="Proteomes" id="UP001277972"/>
    </source>
</evidence>
<organism evidence="1 2">
    <name type="scientific">Gracilibacillus pellucidus</name>
    <dbReference type="NCBI Taxonomy" id="3095368"/>
    <lineage>
        <taxon>Bacteria</taxon>
        <taxon>Bacillati</taxon>
        <taxon>Bacillota</taxon>
        <taxon>Bacilli</taxon>
        <taxon>Bacillales</taxon>
        <taxon>Bacillaceae</taxon>
        <taxon>Gracilibacillus</taxon>
    </lineage>
</organism>
<dbReference type="EMBL" id="JAWZSR010000006">
    <property type="protein sequence ID" value="MDX8046609.1"/>
    <property type="molecule type" value="Genomic_DNA"/>
</dbReference>
<sequence>MKAKDTAKKTVRESGNKNEPVVITSKIKKRGIRRRKGGCCLK</sequence>
<reference evidence="1" key="1">
    <citation type="submission" date="2023-11" db="EMBL/GenBank/DDBJ databases">
        <title>Gracilibacillus pellucida a moderately halophilic bacterium isolated from saline soil in Xinjiang province.</title>
        <authorList>
            <person name="Zhang Z."/>
            <person name="Tan F."/>
            <person name="Wang Y."/>
            <person name="Xia M."/>
        </authorList>
    </citation>
    <scope>NUCLEOTIDE SEQUENCE</scope>
    <source>
        <strain evidence="1">S3-1-1</strain>
    </source>
</reference>